<sequence>MFLLSRSRRSFFPRGNGSIFYGPGGSILFDHIHRKNNLEKSIWTGTALAIISSILLAFVFNMVFGNFEGRVEEIFEGVLMLLAAGVLTYMIFWMQFKRAEFEGKVDRAVSEDKPIYLGLLAFSAVVREGVETVLFFSAIKETTEPFLAAIGGISGILIAVVLSFLLYKGTSKLSISKLFFWSGMFLFIIAAGLFAHGIHEFQEAGLLPVFIEHIYDLNGILSENGVLGGILKAVFGYNGNPSFLEFLSYWLFIGTIGSTAINKSRKLQQLSSV</sequence>
<evidence type="ECO:0000256" key="5">
    <source>
        <dbReference type="ARBA" id="ARBA00023136"/>
    </source>
</evidence>
<dbReference type="AlphaFoldDB" id="A0A176JTE3"/>
<evidence type="ECO:0008006" key="9">
    <source>
        <dbReference type="Google" id="ProtNLM"/>
    </source>
</evidence>
<feature type="transmembrane region" description="Helical" evidence="6">
    <location>
        <begin position="74"/>
        <end position="94"/>
    </location>
</feature>
<dbReference type="EMBL" id="JFHK01000035">
    <property type="protein sequence ID" value="OAA26531.1"/>
    <property type="molecule type" value="Genomic_DNA"/>
</dbReference>
<evidence type="ECO:0000256" key="2">
    <source>
        <dbReference type="ARBA" id="ARBA00008333"/>
    </source>
</evidence>
<protein>
    <recommendedName>
        <fullName evidence="9">High-affinity iron transporter</fullName>
    </recommendedName>
</protein>
<keyword evidence="8" id="KW-1185">Reference proteome</keyword>
<dbReference type="GO" id="GO:0015093">
    <property type="term" value="F:ferrous iron transmembrane transporter activity"/>
    <property type="evidence" value="ECO:0007669"/>
    <property type="project" value="TreeGrafter"/>
</dbReference>
<dbReference type="STRING" id="1453497.AT15_06485"/>
<accession>A0A176JTE3</accession>
<feature type="transmembrane region" description="Helical" evidence="6">
    <location>
        <begin position="178"/>
        <end position="198"/>
    </location>
</feature>
<gene>
    <name evidence="7" type="ORF">AT15_06485</name>
</gene>
<feature type="transmembrane region" description="Helical" evidence="6">
    <location>
        <begin position="243"/>
        <end position="261"/>
    </location>
</feature>
<dbReference type="GO" id="GO:0033573">
    <property type="term" value="C:high-affinity iron permease complex"/>
    <property type="evidence" value="ECO:0007669"/>
    <property type="project" value="InterPro"/>
</dbReference>
<evidence type="ECO:0000313" key="8">
    <source>
        <dbReference type="Proteomes" id="UP000077339"/>
    </source>
</evidence>
<organism evidence="7 8">
    <name type="scientific">Kosmotoga arenicorallina S304</name>
    <dbReference type="NCBI Taxonomy" id="1453497"/>
    <lineage>
        <taxon>Bacteria</taxon>
        <taxon>Thermotogati</taxon>
        <taxon>Thermotogota</taxon>
        <taxon>Thermotogae</taxon>
        <taxon>Kosmotogales</taxon>
        <taxon>Kosmotogaceae</taxon>
        <taxon>Kosmotoga</taxon>
    </lineage>
</organism>
<keyword evidence="3 6" id="KW-0812">Transmembrane</keyword>
<dbReference type="InterPro" id="IPR004923">
    <property type="entry name" value="FTR1/Fip1/EfeU"/>
</dbReference>
<comment type="similarity">
    <text evidence="2">Belongs to the oxidase-dependent Fe transporter (OFeT) (TC 9.A.10.1) family.</text>
</comment>
<dbReference type="PATRIC" id="fig|1453497.3.peg.1295"/>
<dbReference type="PANTHER" id="PTHR31632:SF2">
    <property type="entry name" value="PLASMA MEMBRANE IRON PERMEASE"/>
    <property type="match status" value="1"/>
</dbReference>
<dbReference type="Proteomes" id="UP000077339">
    <property type="component" value="Unassembled WGS sequence"/>
</dbReference>
<feature type="transmembrane region" description="Helical" evidence="6">
    <location>
        <begin position="145"/>
        <end position="166"/>
    </location>
</feature>
<dbReference type="PANTHER" id="PTHR31632">
    <property type="entry name" value="IRON TRANSPORTER FTH1"/>
    <property type="match status" value="1"/>
</dbReference>
<keyword evidence="5 6" id="KW-0472">Membrane</keyword>
<dbReference type="Pfam" id="PF03239">
    <property type="entry name" value="FTR1"/>
    <property type="match status" value="1"/>
</dbReference>
<keyword evidence="4 6" id="KW-1133">Transmembrane helix</keyword>
<evidence type="ECO:0000313" key="7">
    <source>
        <dbReference type="EMBL" id="OAA26531.1"/>
    </source>
</evidence>
<name>A0A176JTE3_9BACT</name>
<evidence type="ECO:0000256" key="4">
    <source>
        <dbReference type="ARBA" id="ARBA00022989"/>
    </source>
</evidence>
<comment type="subcellular location">
    <subcellularLocation>
        <location evidence="1">Membrane</location>
        <topology evidence="1">Multi-pass membrane protein</topology>
    </subcellularLocation>
</comment>
<proteinExistence type="inferred from homology"/>
<evidence type="ECO:0000256" key="1">
    <source>
        <dbReference type="ARBA" id="ARBA00004141"/>
    </source>
</evidence>
<comment type="caution">
    <text evidence="7">The sequence shown here is derived from an EMBL/GenBank/DDBJ whole genome shotgun (WGS) entry which is preliminary data.</text>
</comment>
<dbReference type="RefSeq" id="WP_161484679.1">
    <property type="nucleotide sequence ID" value="NZ_JFHK01000035.1"/>
</dbReference>
<dbReference type="OrthoDB" id="8215804at2"/>
<evidence type="ECO:0000256" key="6">
    <source>
        <dbReference type="SAM" id="Phobius"/>
    </source>
</evidence>
<feature type="transmembrane region" description="Helical" evidence="6">
    <location>
        <begin position="115"/>
        <end position="139"/>
    </location>
</feature>
<evidence type="ECO:0000256" key="3">
    <source>
        <dbReference type="ARBA" id="ARBA00022692"/>
    </source>
</evidence>
<feature type="transmembrane region" description="Helical" evidence="6">
    <location>
        <begin position="42"/>
        <end position="62"/>
    </location>
</feature>
<reference evidence="7 8" key="1">
    <citation type="submission" date="2014-02" db="EMBL/GenBank/DDBJ databases">
        <title>Kosmotoga genome sequencing.</title>
        <authorList>
            <person name="Pollo S.M."/>
            <person name="Charchuk R."/>
            <person name="Nesbo C.L."/>
        </authorList>
    </citation>
    <scope>NUCLEOTIDE SEQUENCE [LARGE SCALE GENOMIC DNA]</scope>
    <source>
        <strain evidence="7 8">S304</strain>
    </source>
</reference>